<dbReference type="STRING" id="1486262.TM49_18440"/>
<sequence>MFFVRTAMETDVAAVCELLDTTWHDTYDPILGREKVDALVAEWHSPAAVKVRLARPGGEFLVADDGRRIGGMAYAALSEKRPDMINLNQLYVHPDCQRQGVGRDLFAEIETCFPNARRLAVEVMNGNDAAVAFYRAHGLTEAGTTQNCGSCGSGIPAVIMEKELTGV</sequence>
<dbReference type="Pfam" id="PF13673">
    <property type="entry name" value="Acetyltransf_10"/>
    <property type="match status" value="1"/>
</dbReference>
<dbReference type="PATRIC" id="fig|1486262.3.peg.3816"/>
<dbReference type="InterPro" id="IPR050832">
    <property type="entry name" value="Bact_Acetyltransf"/>
</dbReference>
<evidence type="ECO:0000313" key="4">
    <source>
        <dbReference type="EMBL" id="AJY47206.1"/>
    </source>
</evidence>
<dbReference type="RefSeq" id="WP_045683402.1">
    <property type="nucleotide sequence ID" value="NZ_CP010803.1"/>
</dbReference>
<gene>
    <name evidence="4" type="ORF">TM49_18440</name>
</gene>
<keyword evidence="5" id="KW-1185">Reference proteome</keyword>
<dbReference type="Proteomes" id="UP000032611">
    <property type="component" value="Chromosome"/>
</dbReference>
<dbReference type="PROSITE" id="PS51186">
    <property type="entry name" value="GNAT"/>
    <property type="match status" value="1"/>
</dbReference>
<dbReference type="PANTHER" id="PTHR43877">
    <property type="entry name" value="AMINOALKYLPHOSPHONATE N-ACETYLTRANSFERASE-RELATED-RELATED"/>
    <property type="match status" value="1"/>
</dbReference>
<dbReference type="HOGENOM" id="CLU_013985_18_3_5"/>
<dbReference type="InterPro" id="IPR016181">
    <property type="entry name" value="Acyl_CoA_acyltransferase"/>
</dbReference>
<evidence type="ECO:0000256" key="2">
    <source>
        <dbReference type="ARBA" id="ARBA00023315"/>
    </source>
</evidence>
<dbReference type="Gene3D" id="3.40.630.30">
    <property type="match status" value="1"/>
</dbReference>
<evidence type="ECO:0000256" key="1">
    <source>
        <dbReference type="ARBA" id="ARBA00022679"/>
    </source>
</evidence>
<keyword evidence="2" id="KW-0012">Acyltransferase</keyword>
<dbReference type="InterPro" id="IPR000182">
    <property type="entry name" value="GNAT_dom"/>
</dbReference>
<proteinExistence type="predicted"/>
<feature type="domain" description="N-acetyltransferase" evidence="3">
    <location>
        <begin position="2"/>
        <end position="165"/>
    </location>
</feature>
<dbReference type="AlphaFoldDB" id="A0A0D5LSY5"/>
<dbReference type="GO" id="GO:0016747">
    <property type="term" value="F:acyltransferase activity, transferring groups other than amino-acyl groups"/>
    <property type="evidence" value="ECO:0007669"/>
    <property type="project" value="InterPro"/>
</dbReference>
<dbReference type="PANTHER" id="PTHR43877:SF1">
    <property type="entry name" value="ACETYLTRANSFERASE"/>
    <property type="match status" value="1"/>
</dbReference>
<dbReference type="SUPFAM" id="SSF55729">
    <property type="entry name" value="Acyl-CoA N-acyltransferases (Nat)"/>
    <property type="match status" value="1"/>
</dbReference>
<keyword evidence="1 4" id="KW-0808">Transferase</keyword>
<evidence type="ECO:0000259" key="3">
    <source>
        <dbReference type="PROSITE" id="PS51186"/>
    </source>
</evidence>
<evidence type="ECO:0000313" key="5">
    <source>
        <dbReference type="Proteomes" id="UP000032611"/>
    </source>
</evidence>
<reference evidence="4 5" key="1">
    <citation type="journal article" date="2015" name="Genome Announc.">
        <title>Complete genome sequence of Martelella endophytica YC6887, which has antifungal activity associated with a halophyte.</title>
        <authorList>
            <person name="Khan A."/>
            <person name="Khan H."/>
            <person name="Chung E.J."/>
            <person name="Hossain M.T."/>
            <person name="Chung Y.R."/>
        </authorList>
    </citation>
    <scope>NUCLEOTIDE SEQUENCE [LARGE SCALE GENOMIC DNA]</scope>
    <source>
        <strain evidence="4">YC6887</strain>
    </source>
</reference>
<dbReference type="EMBL" id="CP010803">
    <property type="protein sequence ID" value="AJY47206.1"/>
    <property type="molecule type" value="Genomic_DNA"/>
</dbReference>
<organism evidence="4 5">
    <name type="scientific">Martelella endophytica</name>
    <dbReference type="NCBI Taxonomy" id="1486262"/>
    <lineage>
        <taxon>Bacteria</taxon>
        <taxon>Pseudomonadati</taxon>
        <taxon>Pseudomonadota</taxon>
        <taxon>Alphaproteobacteria</taxon>
        <taxon>Hyphomicrobiales</taxon>
        <taxon>Aurantimonadaceae</taxon>
        <taxon>Martelella</taxon>
    </lineage>
</organism>
<name>A0A0D5LSY5_MAREN</name>
<dbReference type="CDD" id="cd04301">
    <property type="entry name" value="NAT_SF"/>
    <property type="match status" value="1"/>
</dbReference>
<accession>A0A0D5LSY5</accession>
<protein>
    <submittedName>
        <fullName evidence="4">GCN5 family acetyltransferase</fullName>
    </submittedName>
</protein>
<dbReference type="KEGG" id="mey:TM49_18440"/>